<evidence type="ECO:0008006" key="4">
    <source>
        <dbReference type="Google" id="ProtNLM"/>
    </source>
</evidence>
<name>A0AAD7E7F2_9AGAR</name>
<accession>A0AAD7E7F2</accession>
<keyword evidence="3" id="KW-1185">Reference proteome</keyword>
<proteinExistence type="predicted"/>
<protein>
    <recommendedName>
        <fullName evidence="4">FAR1 domain-containing protein</fullName>
    </recommendedName>
</protein>
<dbReference type="AlphaFoldDB" id="A0AAD7E7F2"/>
<organism evidence="2 3">
    <name type="scientific">Mycena albidolilacea</name>
    <dbReference type="NCBI Taxonomy" id="1033008"/>
    <lineage>
        <taxon>Eukaryota</taxon>
        <taxon>Fungi</taxon>
        <taxon>Dikarya</taxon>
        <taxon>Basidiomycota</taxon>
        <taxon>Agaricomycotina</taxon>
        <taxon>Agaricomycetes</taxon>
        <taxon>Agaricomycetidae</taxon>
        <taxon>Agaricales</taxon>
        <taxon>Marasmiineae</taxon>
        <taxon>Mycenaceae</taxon>
        <taxon>Mycena</taxon>
    </lineage>
</organism>
<evidence type="ECO:0000313" key="3">
    <source>
        <dbReference type="Proteomes" id="UP001218218"/>
    </source>
</evidence>
<feature type="signal peptide" evidence="1">
    <location>
        <begin position="1"/>
        <end position="27"/>
    </location>
</feature>
<keyword evidence="1" id="KW-0732">Signal</keyword>
<reference evidence="2" key="1">
    <citation type="submission" date="2023-03" db="EMBL/GenBank/DDBJ databases">
        <title>Massive genome expansion in bonnet fungi (Mycena s.s.) driven by repeated elements and novel gene families across ecological guilds.</title>
        <authorList>
            <consortium name="Lawrence Berkeley National Laboratory"/>
            <person name="Harder C.B."/>
            <person name="Miyauchi S."/>
            <person name="Viragh M."/>
            <person name="Kuo A."/>
            <person name="Thoen E."/>
            <person name="Andreopoulos B."/>
            <person name="Lu D."/>
            <person name="Skrede I."/>
            <person name="Drula E."/>
            <person name="Henrissat B."/>
            <person name="Morin E."/>
            <person name="Kohler A."/>
            <person name="Barry K."/>
            <person name="LaButti K."/>
            <person name="Morin E."/>
            <person name="Salamov A."/>
            <person name="Lipzen A."/>
            <person name="Mereny Z."/>
            <person name="Hegedus B."/>
            <person name="Baldrian P."/>
            <person name="Stursova M."/>
            <person name="Weitz H."/>
            <person name="Taylor A."/>
            <person name="Grigoriev I.V."/>
            <person name="Nagy L.G."/>
            <person name="Martin F."/>
            <person name="Kauserud H."/>
        </authorList>
    </citation>
    <scope>NUCLEOTIDE SEQUENCE</scope>
    <source>
        <strain evidence="2">CBHHK002</strain>
    </source>
</reference>
<dbReference type="Proteomes" id="UP001218218">
    <property type="component" value="Unassembled WGS sequence"/>
</dbReference>
<evidence type="ECO:0000256" key="1">
    <source>
        <dbReference type="SAM" id="SignalP"/>
    </source>
</evidence>
<feature type="chain" id="PRO_5042043740" description="FAR1 domain-containing protein" evidence="1">
    <location>
        <begin position="28"/>
        <end position="252"/>
    </location>
</feature>
<dbReference type="PROSITE" id="PS51257">
    <property type="entry name" value="PROKAR_LIPOPROTEIN"/>
    <property type="match status" value="1"/>
</dbReference>
<comment type="caution">
    <text evidence="2">The sequence shown here is derived from an EMBL/GenBank/DDBJ whole genome shotgun (WGS) entry which is preliminary data.</text>
</comment>
<dbReference type="EMBL" id="JARIHO010000129">
    <property type="protein sequence ID" value="KAJ7301689.1"/>
    <property type="molecule type" value="Genomic_DNA"/>
</dbReference>
<gene>
    <name evidence="2" type="ORF">DFH08DRAFT_827307</name>
</gene>
<evidence type="ECO:0000313" key="2">
    <source>
        <dbReference type="EMBL" id="KAJ7301689.1"/>
    </source>
</evidence>
<sequence length="252" mass="28111">MKEQPHVTTTLAFLLLACSLFACCLLARHSHTPPTTMESHLGFFQLEMTSSGSTSGSPFSPASSNFSTSPLTSGLSSTSPFCMFAAPGSFDADSHSNDFQLGWDTVHDLEAWITNEQLTKYFELCLVQTITGLPHYEKKLRYICPRHGTGGTKDYIKQFPECEHKIPGKHTSCKCLLVIKHYPDTPRILGKYHNAHNHPLSWVNLPFTWIPKATWELIAGHLRDRMSVWKCPSARSLQLLQSGVAHGLLLGR</sequence>